<dbReference type="Gene3D" id="3.90.550.10">
    <property type="entry name" value="Spore Coat Polysaccharide Biosynthesis Protein SpsA, Chain A"/>
    <property type="match status" value="1"/>
</dbReference>
<dbReference type="AlphaFoldDB" id="K1DWH3"/>
<dbReference type="InterPro" id="IPR029044">
    <property type="entry name" value="Nucleotide-diphossugar_trans"/>
</dbReference>
<dbReference type="Proteomes" id="UP000004474">
    <property type="component" value="Unassembled WGS sequence"/>
</dbReference>
<feature type="compositionally biased region" description="Basic residues" evidence="1">
    <location>
        <begin position="185"/>
        <end position="208"/>
    </location>
</feature>
<feature type="region of interest" description="Disordered" evidence="1">
    <location>
        <begin position="185"/>
        <end position="222"/>
    </location>
</feature>
<evidence type="ECO:0000313" key="2">
    <source>
        <dbReference type="EMBL" id="EKA60890.1"/>
    </source>
</evidence>
<proteinExistence type="predicted"/>
<reference evidence="2 3" key="1">
    <citation type="journal article" date="2012" name="J. Bacteriol.">
        <title>Genome Sequence of Janibacter hoylei MTCC8307, Isolated from the Stratospheric Air.</title>
        <authorList>
            <person name="Pawar S.P."/>
            <person name="Dhotre D.P."/>
            <person name="Shetty S.A."/>
            <person name="Chowdhury S.P."/>
            <person name="Chaudhari B.L."/>
            <person name="Shouche Y.S."/>
        </authorList>
    </citation>
    <scope>NUCLEOTIDE SEQUENCE [LARGE SCALE GENOMIC DNA]</scope>
    <source>
        <strain evidence="2 3">PVAS-1</strain>
    </source>
</reference>
<dbReference type="eggNOG" id="COG1216">
    <property type="taxonomic scope" value="Bacteria"/>
</dbReference>
<gene>
    <name evidence="2" type="ORF">B277_10646</name>
</gene>
<dbReference type="SUPFAM" id="SSF53448">
    <property type="entry name" value="Nucleotide-diphospho-sugar transferases"/>
    <property type="match status" value="1"/>
</dbReference>
<evidence type="ECO:0000256" key="1">
    <source>
        <dbReference type="SAM" id="MobiDB-lite"/>
    </source>
</evidence>
<organism evidence="2 3">
    <name type="scientific">Janibacter hoylei PVAS-1</name>
    <dbReference type="NCBI Taxonomy" id="1210046"/>
    <lineage>
        <taxon>Bacteria</taxon>
        <taxon>Bacillati</taxon>
        <taxon>Actinomycetota</taxon>
        <taxon>Actinomycetes</taxon>
        <taxon>Micrococcales</taxon>
        <taxon>Intrasporangiaceae</taxon>
        <taxon>Janibacter</taxon>
    </lineage>
</organism>
<dbReference type="GO" id="GO:0016740">
    <property type="term" value="F:transferase activity"/>
    <property type="evidence" value="ECO:0007669"/>
    <property type="project" value="UniProtKB-KW"/>
</dbReference>
<keyword evidence="2" id="KW-0808">Transferase</keyword>
<comment type="caution">
    <text evidence="2">The sequence shown here is derived from an EMBL/GenBank/DDBJ whole genome shotgun (WGS) entry which is preliminary data.</text>
</comment>
<feature type="region of interest" description="Disordered" evidence="1">
    <location>
        <begin position="249"/>
        <end position="288"/>
    </location>
</feature>
<sequence length="288" mass="31257">MIVTVVHGRHAHLREQRRILRDVSPGTPHIIVAMDDHAIDDVVAGQPSVTVIHVERDPRGLPLARARNIGVRAALRSGADLVILLDVDCVPGPRLVSSYEIAAEKVPQALLCGPVTYLDEGVRVPDDARRLDDLTDPPPRPAGTSARHDPARRLARALLVIELRGQSVHLGPAGRLCRGVRRLRGRGHRPRSGRPRARCRAGLGRRRPCLPPASPGVTAAGRASRRHRAQCIDLLATLARVAHVGVARRVREAGPHHPSSRQDRARRDGGRQRDPSLTESVTAAMVSA</sequence>
<feature type="region of interest" description="Disordered" evidence="1">
    <location>
        <begin position="128"/>
        <end position="149"/>
    </location>
</feature>
<dbReference type="STRING" id="1210046.B277_10646"/>
<name>K1DWH3_9MICO</name>
<evidence type="ECO:0000313" key="3">
    <source>
        <dbReference type="Proteomes" id="UP000004474"/>
    </source>
</evidence>
<feature type="compositionally biased region" description="Basic and acidic residues" evidence="1">
    <location>
        <begin position="249"/>
        <end position="276"/>
    </location>
</feature>
<dbReference type="EMBL" id="ALWX01000045">
    <property type="protein sequence ID" value="EKA60890.1"/>
    <property type="molecule type" value="Genomic_DNA"/>
</dbReference>
<accession>K1DWH3</accession>
<protein>
    <submittedName>
        <fullName evidence="2">Glycosyl transferase</fullName>
    </submittedName>
</protein>